<dbReference type="Gene3D" id="1.10.150.130">
    <property type="match status" value="1"/>
</dbReference>
<dbReference type="InterPro" id="IPR011010">
    <property type="entry name" value="DNA_brk_join_enz"/>
</dbReference>
<dbReference type="InterPro" id="IPR010998">
    <property type="entry name" value="Integrase_recombinase_N"/>
</dbReference>
<protein>
    <recommendedName>
        <fullName evidence="5">Tyr recombinase domain-containing protein</fullName>
    </recommendedName>
</protein>
<dbReference type="Pfam" id="PF14659">
    <property type="entry name" value="Phage_int_SAM_3"/>
    <property type="match status" value="1"/>
</dbReference>
<gene>
    <name evidence="7" type="ORF">B5E44_07175</name>
    <name evidence="6" type="ORF">B5E59_00510</name>
</gene>
<dbReference type="InterPro" id="IPR013762">
    <property type="entry name" value="Integrase-like_cat_sf"/>
</dbReference>
<dbReference type="InterPro" id="IPR002104">
    <property type="entry name" value="Integrase_catalytic"/>
</dbReference>
<dbReference type="GO" id="GO:0003677">
    <property type="term" value="F:DNA binding"/>
    <property type="evidence" value="ECO:0007669"/>
    <property type="project" value="UniProtKB-KW"/>
</dbReference>
<keyword evidence="3" id="KW-0238">DNA-binding</keyword>
<dbReference type="GO" id="GO:0015074">
    <property type="term" value="P:DNA integration"/>
    <property type="evidence" value="ECO:0007669"/>
    <property type="project" value="UniProtKB-KW"/>
</dbReference>
<evidence type="ECO:0000313" key="7">
    <source>
        <dbReference type="EMBL" id="OUQ75535.1"/>
    </source>
</evidence>
<dbReference type="Proteomes" id="UP000196293">
    <property type="component" value="Unassembled WGS sequence"/>
</dbReference>
<dbReference type="Gene3D" id="1.10.443.10">
    <property type="entry name" value="Intergrase catalytic core"/>
    <property type="match status" value="1"/>
</dbReference>
<dbReference type="Pfam" id="PF00589">
    <property type="entry name" value="Phage_integrase"/>
    <property type="match status" value="1"/>
</dbReference>
<keyword evidence="4" id="KW-0233">DNA recombination</keyword>
<name>A0A1Y4UMQ5_9LACO</name>
<evidence type="ECO:0000313" key="6">
    <source>
        <dbReference type="EMBL" id="OUQ58235.1"/>
    </source>
</evidence>
<dbReference type="GO" id="GO:0006310">
    <property type="term" value="P:DNA recombination"/>
    <property type="evidence" value="ECO:0007669"/>
    <property type="project" value="UniProtKB-KW"/>
</dbReference>
<evidence type="ECO:0000256" key="3">
    <source>
        <dbReference type="ARBA" id="ARBA00023125"/>
    </source>
</evidence>
<evidence type="ECO:0000256" key="2">
    <source>
        <dbReference type="ARBA" id="ARBA00022908"/>
    </source>
</evidence>
<dbReference type="SUPFAM" id="SSF56349">
    <property type="entry name" value="DNA breaking-rejoining enzymes"/>
    <property type="match status" value="1"/>
</dbReference>
<comment type="caution">
    <text evidence="7">The sequence shown here is derived from an EMBL/GenBank/DDBJ whole genome shotgun (WGS) entry which is preliminary data.</text>
</comment>
<keyword evidence="9" id="KW-1185">Reference proteome</keyword>
<dbReference type="PANTHER" id="PTHR30629">
    <property type="entry name" value="PROPHAGE INTEGRASE"/>
    <property type="match status" value="1"/>
</dbReference>
<dbReference type="Proteomes" id="UP000195859">
    <property type="component" value="Unassembled WGS sequence"/>
</dbReference>
<dbReference type="InterPro" id="IPR050808">
    <property type="entry name" value="Phage_Integrase"/>
</dbReference>
<feature type="domain" description="Tyr recombinase" evidence="5">
    <location>
        <begin position="184"/>
        <end position="371"/>
    </location>
</feature>
<dbReference type="AlphaFoldDB" id="A0A1Y4UMQ5"/>
<dbReference type="PANTHER" id="PTHR30629:SF2">
    <property type="entry name" value="PROPHAGE INTEGRASE INTS-RELATED"/>
    <property type="match status" value="1"/>
</dbReference>
<keyword evidence="2" id="KW-0229">DNA integration</keyword>
<evidence type="ECO:0000259" key="5">
    <source>
        <dbReference type="PROSITE" id="PS51898"/>
    </source>
</evidence>
<dbReference type="PROSITE" id="PS51898">
    <property type="entry name" value="TYR_RECOMBINASE"/>
    <property type="match status" value="1"/>
</dbReference>
<evidence type="ECO:0000256" key="4">
    <source>
        <dbReference type="ARBA" id="ARBA00023172"/>
    </source>
</evidence>
<dbReference type="InterPro" id="IPR004107">
    <property type="entry name" value="Integrase_SAM-like_N"/>
</dbReference>
<accession>A0A1Y4UMQ5</accession>
<reference evidence="8 9" key="1">
    <citation type="submission" date="2017-04" db="EMBL/GenBank/DDBJ databases">
        <title>Function of individual gut microbiota members based on whole genome sequencing of pure cultures obtained from chicken caecum.</title>
        <authorList>
            <person name="Medvecky M."/>
            <person name="Cejkova D."/>
            <person name="Polansky O."/>
            <person name="Karasova D."/>
            <person name="Kubasova T."/>
            <person name="Cizek A."/>
            <person name="Rychlik I."/>
        </authorList>
    </citation>
    <scope>NUCLEOTIDE SEQUENCE [LARGE SCALE GENOMIC DNA]</scope>
    <source>
        <strain evidence="8">An101</strain>
        <strain evidence="9">An115</strain>
    </source>
</reference>
<comment type="similarity">
    <text evidence="1">Belongs to the 'phage' integrase family.</text>
</comment>
<proteinExistence type="inferred from homology"/>
<dbReference type="EMBL" id="NFLZ01000017">
    <property type="protein sequence ID" value="OUQ75535.1"/>
    <property type="molecule type" value="Genomic_DNA"/>
</dbReference>
<sequence>MIFLKGRIIMPKRKNTAIKSYKLKNGKRKYMFRIYLGMKGTKKVETTRRGFNSYEEADAAYKKMAAEDAQDFIKEKQITFDELYKKWLPFYSRNVKESTLWKTETMYKVHLKDKFGSQYIDQITTAEIADYFLELSTEYVNYKVLFWYMRRIFEYAIDINLLNRNPARASLLPKKTTVEKRRDIAHNFYTADEIHQFLDAAKQYNERAYIYFSILASTGMRKCEGLGLEWQDIEFDKQRIYIQRTTAYGKDNKYITQLPKGNKKRYVPLDDRLAAQLKHYRSDLSDKLFHTADNNFLRPSKPDQWRRAIYKIDPDLKQITIHGLRHTFSTLLNQSGINPKDVASILGHTKVDLTLDVYTHSTKEGREQARLEINKLF</sequence>
<evidence type="ECO:0000313" key="9">
    <source>
        <dbReference type="Proteomes" id="UP000196293"/>
    </source>
</evidence>
<reference evidence="7" key="2">
    <citation type="journal article" date="2018" name="BMC Genomics">
        <title>Whole genome sequencing and function prediction of 133 gut anaerobes isolated from chicken caecum in pure cultures.</title>
        <authorList>
            <person name="Medvecky M."/>
            <person name="Cejkova D."/>
            <person name="Polansky O."/>
            <person name="Karasova D."/>
            <person name="Kubasova T."/>
            <person name="Cizek A."/>
            <person name="Rychlik I."/>
        </authorList>
    </citation>
    <scope>NUCLEOTIDE SEQUENCE</scope>
    <source>
        <strain evidence="7">An101</strain>
        <strain evidence="6">An115</strain>
    </source>
</reference>
<dbReference type="CDD" id="cd01189">
    <property type="entry name" value="INT_ICEBs1_C_like"/>
    <property type="match status" value="1"/>
</dbReference>
<dbReference type="EMBL" id="NFLS01000001">
    <property type="protein sequence ID" value="OUQ58235.1"/>
    <property type="molecule type" value="Genomic_DNA"/>
</dbReference>
<evidence type="ECO:0000256" key="1">
    <source>
        <dbReference type="ARBA" id="ARBA00008857"/>
    </source>
</evidence>
<organism evidence="7 8">
    <name type="scientific">Lactobacillus gallinarum</name>
    <dbReference type="NCBI Taxonomy" id="52242"/>
    <lineage>
        <taxon>Bacteria</taxon>
        <taxon>Bacillati</taxon>
        <taxon>Bacillota</taxon>
        <taxon>Bacilli</taxon>
        <taxon>Lactobacillales</taxon>
        <taxon>Lactobacillaceae</taxon>
        <taxon>Lactobacillus</taxon>
    </lineage>
</organism>
<evidence type="ECO:0000313" key="8">
    <source>
        <dbReference type="Proteomes" id="UP000195859"/>
    </source>
</evidence>